<evidence type="ECO:0000313" key="17">
    <source>
        <dbReference type="Proteomes" id="UP000029488"/>
    </source>
</evidence>
<dbReference type="PROSITE" id="PS51900">
    <property type="entry name" value="CB"/>
    <property type="match status" value="1"/>
</dbReference>
<dbReference type="Pfam" id="PF02899">
    <property type="entry name" value="Phage_int_SAM_1"/>
    <property type="match status" value="1"/>
</dbReference>
<dbReference type="InterPro" id="IPR011931">
    <property type="entry name" value="Recomb_XerC"/>
</dbReference>
<dbReference type="NCBIfam" id="NF040815">
    <property type="entry name" value="recomb_XerA_Arch"/>
    <property type="match status" value="1"/>
</dbReference>
<keyword evidence="7 12" id="KW-0159">Chromosome partition</keyword>
<keyword evidence="5 12" id="KW-0963">Cytoplasm</keyword>
<dbReference type="InterPro" id="IPR002104">
    <property type="entry name" value="Integrase_catalytic"/>
</dbReference>
<dbReference type="AlphaFoldDB" id="A0A089RVL0"/>
<keyword evidence="8 12" id="KW-0229">DNA integration</keyword>
<feature type="active site" evidence="12">
    <location>
        <position position="172"/>
    </location>
</feature>
<dbReference type="InterPro" id="IPR050090">
    <property type="entry name" value="Tyrosine_recombinase_XerCD"/>
</dbReference>
<dbReference type="GO" id="GO:0005737">
    <property type="term" value="C:cytoplasm"/>
    <property type="evidence" value="ECO:0007669"/>
    <property type="project" value="UniProtKB-SubCell"/>
</dbReference>
<dbReference type="InterPro" id="IPR004107">
    <property type="entry name" value="Integrase_SAM-like_N"/>
</dbReference>
<evidence type="ECO:0000313" key="16">
    <source>
        <dbReference type="EMBL" id="ARU19260.1"/>
    </source>
</evidence>
<feature type="domain" description="Tyr recombinase" evidence="13">
    <location>
        <begin position="108"/>
        <end position="291"/>
    </location>
</feature>
<evidence type="ECO:0000256" key="9">
    <source>
        <dbReference type="ARBA" id="ARBA00023125"/>
    </source>
</evidence>
<dbReference type="SUPFAM" id="SSF56349">
    <property type="entry name" value="DNA breaking-rejoining enzymes"/>
    <property type="match status" value="1"/>
</dbReference>
<feature type="active site" evidence="12">
    <location>
        <position position="243"/>
    </location>
</feature>
<comment type="similarity">
    <text evidence="3 12">Belongs to the 'phage' integrase family. XerD subfamily.</text>
</comment>
<keyword evidence="11 12" id="KW-0131">Cell cycle</keyword>
<feature type="domain" description="Core-binding (CB)" evidence="14">
    <location>
        <begin position="1"/>
        <end position="87"/>
    </location>
</feature>
<dbReference type="InterPro" id="IPR011010">
    <property type="entry name" value="DNA_brk_join_enz"/>
</dbReference>
<evidence type="ECO:0000259" key="14">
    <source>
        <dbReference type="PROSITE" id="PS51900"/>
    </source>
</evidence>
<comment type="subcellular location">
    <subcellularLocation>
        <location evidence="1 12">Cytoplasm</location>
    </subcellularLocation>
</comment>
<dbReference type="NCBIfam" id="TIGR02225">
    <property type="entry name" value="recomb_XerD"/>
    <property type="match status" value="1"/>
</dbReference>
<evidence type="ECO:0000313" key="15">
    <source>
        <dbReference type="EMBL" id="AIR10632.1"/>
    </source>
</evidence>
<name>A0A089RVL0_9LACO</name>
<evidence type="ECO:0000256" key="7">
    <source>
        <dbReference type="ARBA" id="ARBA00022829"/>
    </source>
</evidence>
<reference evidence="16 18" key="2">
    <citation type="submission" date="2017-04" db="EMBL/GenBank/DDBJ databases">
        <title>Complete genome sequence of Lactobacillus salivarius ZLS006, a probiotic strain isolated from healthy piglet.</title>
        <authorList>
            <person name="Zhang D."/>
        </authorList>
    </citation>
    <scope>NUCLEOTIDE SEQUENCE [LARGE SCALE GENOMIC DNA]</scope>
    <source>
        <strain evidence="16 18">ZLS006</strain>
    </source>
</reference>
<comment type="function">
    <text evidence="12">Site-specific tyrosine recombinase, which acts by catalyzing the cutting and rejoining of the recombining DNA molecules. The XerC-XerD complex is essential to convert dimers of the bacterial chromosome into monomers to permit their segregation at cell division. It also contributes to the segregational stability of plasmids.</text>
</comment>
<comment type="similarity">
    <text evidence="2">Belongs to the 'phage' integrase family. XerC subfamily.</text>
</comment>
<keyword evidence="9 12" id="KW-0238">DNA-binding</keyword>
<feature type="active site" description="O-(3'-phospho-DNA)-tyrosine intermediate" evidence="12">
    <location>
        <position position="278"/>
    </location>
</feature>
<dbReference type="EMBL" id="CP007646">
    <property type="protein sequence ID" value="AIR10632.1"/>
    <property type="molecule type" value="Genomic_DNA"/>
</dbReference>
<feature type="active site" evidence="12">
    <location>
        <position position="148"/>
    </location>
</feature>
<feature type="active site" evidence="12">
    <location>
        <position position="269"/>
    </location>
</feature>
<evidence type="ECO:0000259" key="13">
    <source>
        <dbReference type="PROSITE" id="PS51898"/>
    </source>
</evidence>
<evidence type="ECO:0000256" key="10">
    <source>
        <dbReference type="ARBA" id="ARBA00023172"/>
    </source>
</evidence>
<evidence type="ECO:0000313" key="18">
    <source>
        <dbReference type="Proteomes" id="UP000195378"/>
    </source>
</evidence>
<evidence type="ECO:0000256" key="3">
    <source>
        <dbReference type="ARBA" id="ARBA00010450"/>
    </source>
</evidence>
<sequence length="297" mass="34399">MAINNILMDYLHYLKVERGLSENTINSYGIDLKLFLEYLRENEIPSFKQVNKEVIVNYMQSEKNNNKANSSILRSVSSLRKFFQYLAQEKIIEKDPMLLIDTPKKKQHLPQVLTKEEVEKLLHSPNTGQVLGLRDRAMLELMYATGLRISEIINLKLEDLHLTMGTLQTLGKGHKERIVPVGDEAIKWVNRYLEEARPKLLKQKRSNYLFLNFHGNNLTRQGVWKNLKAEVRKAGIQKNITPHTLRHSFATHILENGADLRIVQELLGHADISTTQIYTHLSNKQLTDIYNRAHPRA</sequence>
<dbReference type="CDD" id="cd00798">
    <property type="entry name" value="INT_XerDC_C"/>
    <property type="match status" value="1"/>
</dbReference>
<dbReference type="RefSeq" id="WP_044004904.1">
    <property type="nucleotide sequence ID" value="NZ_CP007646.1"/>
</dbReference>
<dbReference type="InterPro" id="IPR013762">
    <property type="entry name" value="Integrase-like_cat_sf"/>
</dbReference>
<proteinExistence type="inferred from homology"/>
<dbReference type="PROSITE" id="PS51898">
    <property type="entry name" value="TYR_RECOMBINASE"/>
    <property type="match status" value="1"/>
</dbReference>
<dbReference type="Proteomes" id="UP000029488">
    <property type="component" value="Chromosome"/>
</dbReference>
<comment type="subunit">
    <text evidence="12">Forms a cyclic heterotetrameric complex composed of two molecules of XerC and two molecules of XerD.</text>
</comment>
<dbReference type="GO" id="GO:0003677">
    <property type="term" value="F:DNA binding"/>
    <property type="evidence" value="ECO:0007669"/>
    <property type="project" value="UniProtKB-UniRule"/>
</dbReference>
<dbReference type="PANTHER" id="PTHR30349">
    <property type="entry name" value="PHAGE INTEGRASE-RELATED"/>
    <property type="match status" value="1"/>
</dbReference>
<dbReference type="KEGG" id="lsj:LSJ_0953c"/>
<dbReference type="NCBIfam" id="TIGR02224">
    <property type="entry name" value="recomb_XerC"/>
    <property type="match status" value="1"/>
</dbReference>
<accession>A0A089RVL0</accession>
<dbReference type="HAMAP" id="MF_01807">
    <property type="entry name" value="Recomb_XerD"/>
    <property type="match status" value="1"/>
</dbReference>
<evidence type="ECO:0000256" key="11">
    <source>
        <dbReference type="ARBA" id="ARBA00023306"/>
    </source>
</evidence>
<dbReference type="GO" id="GO:0009037">
    <property type="term" value="F:tyrosine-based site-specific recombinase activity"/>
    <property type="evidence" value="ECO:0007669"/>
    <property type="project" value="UniProtKB-UniRule"/>
</dbReference>
<dbReference type="Gene3D" id="1.10.150.130">
    <property type="match status" value="1"/>
</dbReference>
<dbReference type="NCBIfam" id="NF001399">
    <property type="entry name" value="PRK00283.1"/>
    <property type="match status" value="1"/>
</dbReference>
<evidence type="ECO:0000256" key="4">
    <source>
        <dbReference type="ARBA" id="ARBA00015810"/>
    </source>
</evidence>
<dbReference type="HAMAP" id="MF_01808">
    <property type="entry name" value="Recomb_XerC_XerD"/>
    <property type="match status" value="1"/>
</dbReference>
<evidence type="ECO:0000256" key="2">
    <source>
        <dbReference type="ARBA" id="ARBA00006657"/>
    </source>
</evidence>
<evidence type="ECO:0000256" key="6">
    <source>
        <dbReference type="ARBA" id="ARBA00022618"/>
    </source>
</evidence>
<reference evidence="15 17" key="1">
    <citation type="journal article" date="2014" name="BMC Genomics">
        <title>Unusual genome complexity in Lactobacillus salivarius JCM1046.</title>
        <authorList>
            <person name="Raftis E.J."/>
            <person name="Forde B.M."/>
            <person name="Claesson M.J."/>
            <person name="O'Toole P.W."/>
        </authorList>
    </citation>
    <scope>NUCLEOTIDE SEQUENCE [LARGE SCALE GENOMIC DNA]</scope>
    <source>
        <strain evidence="15 17">JCM1046</strain>
    </source>
</reference>
<protein>
    <recommendedName>
        <fullName evidence="4 12">Tyrosine recombinase XerD</fullName>
    </recommendedName>
</protein>
<dbReference type="Proteomes" id="UP000195378">
    <property type="component" value="Chromosome"/>
</dbReference>
<dbReference type="GO" id="GO:0006313">
    <property type="term" value="P:DNA transposition"/>
    <property type="evidence" value="ECO:0007669"/>
    <property type="project" value="UniProtKB-UniRule"/>
</dbReference>
<organism evidence="15 17">
    <name type="scientific">Ligilactobacillus salivarius</name>
    <dbReference type="NCBI Taxonomy" id="1624"/>
    <lineage>
        <taxon>Bacteria</taxon>
        <taxon>Bacillati</taxon>
        <taxon>Bacillota</taxon>
        <taxon>Bacilli</taxon>
        <taxon>Lactobacillales</taxon>
        <taxon>Lactobacillaceae</taxon>
        <taxon>Ligilactobacillus</taxon>
    </lineage>
</organism>
<dbReference type="Pfam" id="PF00589">
    <property type="entry name" value="Phage_integrase"/>
    <property type="match status" value="1"/>
</dbReference>
<dbReference type="InterPro" id="IPR011932">
    <property type="entry name" value="Recomb_XerD"/>
</dbReference>
<keyword evidence="6 12" id="KW-0132">Cell division</keyword>
<dbReference type="Gene3D" id="1.10.443.10">
    <property type="entry name" value="Intergrase catalytic core"/>
    <property type="match status" value="1"/>
</dbReference>
<evidence type="ECO:0000256" key="8">
    <source>
        <dbReference type="ARBA" id="ARBA00022908"/>
    </source>
</evidence>
<gene>
    <name evidence="12 15" type="primary">xerD</name>
    <name evidence="16" type="ORF">B7R82_04325</name>
    <name evidence="15" type="ORF">LSJ_0953c</name>
</gene>
<dbReference type="GO" id="GO:0007059">
    <property type="term" value="P:chromosome segregation"/>
    <property type="evidence" value="ECO:0007669"/>
    <property type="project" value="UniProtKB-UniRule"/>
</dbReference>
<evidence type="ECO:0000256" key="1">
    <source>
        <dbReference type="ARBA" id="ARBA00004496"/>
    </source>
</evidence>
<keyword evidence="10 12" id="KW-0233">DNA recombination</keyword>
<feature type="active site" evidence="12">
    <location>
        <position position="246"/>
    </location>
</feature>
<dbReference type="GO" id="GO:0051301">
    <property type="term" value="P:cell division"/>
    <property type="evidence" value="ECO:0007669"/>
    <property type="project" value="UniProtKB-UniRule"/>
</dbReference>
<evidence type="ECO:0000256" key="5">
    <source>
        <dbReference type="ARBA" id="ARBA00022490"/>
    </source>
</evidence>
<evidence type="ECO:0000256" key="12">
    <source>
        <dbReference type="HAMAP-Rule" id="MF_01807"/>
    </source>
</evidence>
<dbReference type="EMBL" id="CP020858">
    <property type="protein sequence ID" value="ARU19260.1"/>
    <property type="molecule type" value="Genomic_DNA"/>
</dbReference>
<dbReference type="InterPro" id="IPR010998">
    <property type="entry name" value="Integrase_recombinase_N"/>
</dbReference>
<dbReference type="InterPro" id="IPR023009">
    <property type="entry name" value="Tyrosine_recombinase_XerC/XerD"/>
</dbReference>
<dbReference type="InterPro" id="IPR044068">
    <property type="entry name" value="CB"/>
</dbReference>
<dbReference type="PANTHER" id="PTHR30349:SF81">
    <property type="entry name" value="TYROSINE RECOMBINASE XERC"/>
    <property type="match status" value="1"/>
</dbReference>